<evidence type="ECO:0000313" key="2">
    <source>
        <dbReference type="EMBL" id="SVC79291.1"/>
    </source>
</evidence>
<feature type="region of interest" description="Disordered" evidence="1">
    <location>
        <begin position="1"/>
        <end position="57"/>
    </location>
</feature>
<dbReference type="AlphaFoldDB" id="A0A382Q4Z2"/>
<proteinExistence type="predicted"/>
<sequence length="57" mass="6184">MLQNFESIDTQPSLEGRYAYPIPSVDNGPAADGLHTGRACHEQGGSYDPSGLRQIQH</sequence>
<dbReference type="EMBL" id="UINC01111226">
    <property type="protein sequence ID" value="SVC79291.1"/>
    <property type="molecule type" value="Genomic_DNA"/>
</dbReference>
<feature type="compositionally biased region" description="Polar residues" evidence="1">
    <location>
        <begin position="1"/>
        <end position="13"/>
    </location>
</feature>
<accession>A0A382Q4Z2</accession>
<organism evidence="2">
    <name type="scientific">marine metagenome</name>
    <dbReference type="NCBI Taxonomy" id="408172"/>
    <lineage>
        <taxon>unclassified sequences</taxon>
        <taxon>metagenomes</taxon>
        <taxon>ecological metagenomes</taxon>
    </lineage>
</organism>
<evidence type="ECO:0000256" key="1">
    <source>
        <dbReference type="SAM" id="MobiDB-lite"/>
    </source>
</evidence>
<reference evidence="2" key="1">
    <citation type="submission" date="2018-05" db="EMBL/GenBank/DDBJ databases">
        <authorList>
            <person name="Lanie J.A."/>
            <person name="Ng W.-L."/>
            <person name="Kazmierczak K.M."/>
            <person name="Andrzejewski T.M."/>
            <person name="Davidsen T.M."/>
            <person name="Wayne K.J."/>
            <person name="Tettelin H."/>
            <person name="Glass J.I."/>
            <person name="Rusch D."/>
            <person name="Podicherti R."/>
            <person name="Tsui H.-C.T."/>
            <person name="Winkler M.E."/>
        </authorList>
    </citation>
    <scope>NUCLEOTIDE SEQUENCE</scope>
</reference>
<name>A0A382Q4Z2_9ZZZZ</name>
<protein>
    <submittedName>
        <fullName evidence="2">Uncharacterized protein</fullName>
    </submittedName>
</protein>
<gene>
    <name evidence="2" type="ORF">METZ01_LOCUS332145</name>
</gene>